<reference evidence="4 5" key="1">
    <citation type="submission" date="2014-09" db="EMBL/GenBank/DDBJ databases">
        <title>Draft genome sequence of an obligately methylotrophic methanogen, Methanococcoides methylutens, isolated from marine sediment.</title>
        <authorList>
            <person name="Guan Y."/>
            <person name="Ngugi D.K."/>
            <person name="Blom J."/>
            <person name="Ali S."/>
            <person name="Ferry J.G."/>
            <person name="Stingl U."/>
        </authorList>
    </citation>
    <scope>NUCLEOTIDE SEQUENCE [LARGE SCALE GENOMIC DNA]</scope>
    <source>
        <strain evidence="4 5">DSM 2657</strain>
    </source>
</reference>
<dbReference type="Proteomes" id="UP000029859">
    <property type="component" value="Unassembled WGS sequence"/>
</dbReference>
<evidence type="ECO:0000313" key="4">
    <source>
        <dbReference type="EMBL" id="KGK99677.1"/>
    </source>
</evidence>
<comment type="caution">
    <text evidence="4">The sequence shown here is derived from an EMBL/GenBank/DDBJ whole genome shotgun (WGS) entry which is preliminary data.</text>
</comment>
<evidence type="ECO:0000313" key="5">
    <source>
        <dbReference type="Proteomes" id="UP000029859"/>
    </source>
</evidence>
<accession>A0A099T3P2</accession>
<keyword evidence="2" id="KW-1284">Encapsulin nanocompartment</keyword>
<dbReference type="Pfam" id="PF02915">
    <property type="entry name" value="Rubrerythrin"/>
    <property type="match status" value="1"/>
</dbReference>
<gene>
    <name evidence="4" type="ORF">LI82_00160</name>
</gene>
<organism evidence="4 5">
    <name type="scientific">Methanococcoides methylutens</name>
    <dbReference type="NCBI Taxonomy" id="2226"/>
    <lineage>
        <taxon>Archaea</taxon>
        <taxon>Methanobacteriati</taxon>
        <taxon>Methanobacteriota</taxon>
        <taxon>Stenosarchaea group</taxon>
        <taxon>Methanomicrobia</taxon>
        <taxon>Methanosarcinales</taxon>
        <taxon>Methanosarcinaceae</taxon>
        <taxon>Methanococcoides</taxon>
    </lineage>
</organism>
<dbReference type="PANTHER" id="PTHR37165:SF1">
    <property type="entry name" value="TYPE 1 ENCAPSULIN SHELL PROTEIN"/>
    <property type="match status" value="1"/>
</dbReference>
<dbReference type="InterPro" id="IPR003251">
    <property type="entry name" value="Rr_diiron-bd_dom"/>
</dbReference>
<keyword evidence="5" id="KW-1185">Reference proteome</keyword>
<proteinExistence type="predicted"/>
<evidence type="ECO:0000256" key="2">
    <source>
        <dbReference type="ARBA" id="ARBA00033787"/>
    </source>
</evidence>
<dbReference type="Gene3D" id="6.10.140.1960">
    <property type="match status" value="1"/>
</dbReference>
<feature type="domain" description="Rubrerythrin diiron-binding" evidence="3">
    <location>
        <begin position="20"/>
        <end position="82"/>
    </location>
</feature>
<dbReference type="InterPro" id="IPR051429">
    <property type="entry name" value="Encapsulin_nc"/>
</dbReference>
<evidence type="ECO:0000256" key="1">
    <source>
        <dbReference type="ARBA" id="ARBA00033738"/>
    </source>
</evidence>
<dbReference type="GO" id="GO:0140737">
    <property type="term" value="C:encapsulin nanocompartment"/>
    <property type="evidence" value="ECO:0007669"/>
    <property type="project" value="UniProtKB-SubCell"/>
</dbReference>
<dbReference type="RefSeq" id="WP_048192959.1">
    <property type="nucleotide sequence ID" value="NZ_CAAGSM010000008.1"/>
</dbReference>
<dbReference type="AlphaFoldDB" id="A0A099T3P2"/>
<dbReference type="OrthoDB" id="60579at2157"/>
<dbReference type="GO" id="GO:0016491">
    <property type="term" value="F:oxidoreductase activity"/>
    <property type="evidence" value="ECO:0007669"/>
    <property type="project" value="InterPro"/>
</dbReference>
<dbReference type="InterPro" id="IPR009078">
    <property type="entry name" value="Ferritin-like_SF"/>
</dbReference>
<dbReference type="EMBL" id="JRHO01000002">
    <property type="protein sequence ID" value="KGK99677.1"/>
    <property type="molecule type" value="Genomic_DNA"/>
</dbReference>
<sequence length="94" mass="10804">MLSKIPIDFSKVAAEDVNKEILRLGIIAELDAISLYEQMAALTDNVEVKRVLLDVAKEEKTHVGEFQTLLLKEDEQQDYELKMGKREVEEKLEK</sequence>
<protein>
    <submittedName>
        <fullName evidence="4">Rubrerythrin</fullName>
    </submittedName>
</protein>
<evidence type="ECO:0000259" key="3">
    <source>
        <dbReference type="Pfam" id="PF02915"/>
    </source>
</evidence>
<comment type="subcellular location">
    <subcellularLocation>
        <location evidence="1">Encapsulin nanocompartment</location>
    </subcellularLocation>
</comment>
<dbReference type="PANTHER" id="PTHR37165">
    <property type="entry name" value="PEPTIDASE U56 FAMILY"/>
    <property type="match status" value="1"/>
</dbReference>
<name>A0A099T3P2_METMT</name>
<dbReference type="GO" id="GO:0046872">
    <property type="term" value="F:metal ion binding"/>
    <property type="evidence" value="ECO:0007669"/>
    <property type="project" value="InterPro"/>
</dbReference>
<dbReference type="SUPFAM" id="SSF47240">
    <property type="entry name" value="Ferritin-like"/>
    <property type="match status" value="1"/>
</dbReference>